<name>A0A1N7KGF3_9GAMM</name>
<dbReference type="Proteomes" id="UP000185999">
    <property type="component" value="Unassembled WGS sequence"/>
</dbReference>
<protein>
    <submittedName>
        <fullName evidence="1">Uncharacterized protein</fullName>
    </submittedName>
</protein>
<dbReference type="EMBL" id="FTOE01000002">
    <property type="protein sequence ID" value="SIS60678.1"/>
    <property type="molecule type" value="Genomic_DNA"/>
</dbReference>
<evidence type="ECO:0000313" key="2">
    <source>
        <dbReference type="Proteomes" id="UP000185999"/>
    </source>
</evidence>
<proteinExistence type="predicted"/>
<keyword evidence="2" id="KW-1185">Reference proteome</keyword>
<gene>
    <name evidence="1" type="ORF">SAMN05421760_102422</name>
</gene>
<dbReference type="AlphaFoldDB" id="A0A1N7KGF3"/>
<organism evidence="1 2">
    <name type="scientific">Neptunomonas antarctica</name>
    <dbReference type="NCBI Taxonomy" id="619304"/>
    <lineage>
        <taxon>Bacteria</taxon>
        <taxon>Pseudomonadati</taxon>
        <taxon>Pseudomonadota</taxon>
        <taxon>Gammaproteobacteria</taxon>
        <taxon>Oceanospirillales</taxon>
        <taxon>Oceanospirillaceae</taxon>
        <taxon>Neptunomonas</taxon>
    </lineage>
</organism>
<reference evidence="2" key="1">
    <citation type="submission" date="2017-01" db="EMBL/GenBank/DDBJ databases">
        <authorList>
            <person name="Varghese N."/>
            <person name="Submissions S."/>
        </authorList>
    </citation>
    <scope>NUCLEOTIDE SEQUENCE [LARGE SCALE GENOMIC DNA]</scope>
    <source>
        <strain evidence="2">DSM 22306</strain>
    </source>
</reference>
<sequence length="32" mass="3615">MPWVSTEIKILDSLNQENGKSVKLHYPASESL</sequence>
<accession>A0A1N7KGF3</accession>
<evidence type="ECO:0000313" key="1">
    <source>
        <dbReference type="EMBL" id="SIS60678.1"/>
    </source>
</evidence>